<reference evidence="3 4" key="1">
    <citation type="submission" date="2023-01" db="EMBL/GenBank/DDBJ databases">
        <title>Novel diversity within Roseofilum (Cyanobacteria; Desertifilaceae) from marine benthic mats with descriptions of four novel species.</title>
        <authorList>
            <person name="Wang Y."/>
            <person name="Berthold D.E."/>
            <person name="Hu J."/>
            <person name="Lefler F.W."/>
            <person name="Laughinghouse H.D. IV."/>
        </authorList>
    </citation>
    <scope>NUCLEOTIDE SEQUENCE [LARGE SCALE GENOMIC DNA]</scope>
    <source>
        <strain evidence="3 4">BLCC-M143</strain>
    </source>
</reference>
<evidence type="ECO:0000256" key="2">
    <source>
        <dbReference type="ARBA" id="ARBA00022801"/>
    </source>
</evidence>
<accession>A0ABT7BRS1</accession>
<protein>
    <submittedName>
        <fullName evidence="3">Thioesterase family protein</fullName>
    </submittedName>
</protein>
<dbReference type="EMBL" id="JAQOSQ010000001">
    <property type="protein sequence ID" value="MDJ1181893.1"/>
    <property type="molecule type" value="Genomic_DNA"/>
</dbReference>
<dbReference type="CDD" id="cd00586">
    <property type="entry name" value="4HBT"/>
    <property type="match status" value="1"/>
</dbReference>
<dbReference type="InterPro" id="IPR029069">
    <property type="entry name" value="HotDog_dom_sf"/>
</dbReference>
<name>A0ABT7BRS1_9CYAN</name>
<keyword evidence="4" id="KW-1185">Reference proteome</keyword>
<dbReference type="SUPFAM" id="SSF54637">
    <property type="entry name" value="Thioesterase/thiol ester dehydrase-isomerase"/>
    <property type="match status" value="1"/>
</dbReference>
<gene>
    <name evidence="3" type="ORF">PMH09_01675</name>
</gene>
<dbReference type="Proteomes" id="UP001232992">
    <property type="component" value="Unassembled WGS sequence"/>
</dbReference>
<evidence type="ECO:0000256" key="1">
    <source>
        <dbReference type="ARBA" id="ARBA00005953"/>
    </source>
</evidence>
<dbReference type="Pfam" id="PF13279">
    <property type="entry name" value="4HBT_2"/>
    <property type="match status" value="1"/>
</dbReference>
<evidence type="ECO:0000313" key="3">
    <source>
        <dbReference type="EMBL" id="MDJ1181893.1"/>
    </source>
</evidence>
<dbReference type="InterPro" id="IPR006684">
    <property type="entry name" value="YbgC/YbaW"/>
</dbReference>
<dbReference type="InterPro" id="IPR050563">
    <property type="entry name" value="4-hydroxybenzoyl-CoA_TE"/>
</dbReference>
<keyword evidence="2" id="KW-0378">Hydrolase</keyword>
<dbReference type="PANTHER" id="PTHR31793">
    <property type="entry name" value="4-HYDROXYBENZOYL-COA THIOESTERASE FAMILY MEMBER"/>
    <property type="match status" value="1"/>
</dbReference>
<dbReference type="PIRSF" id="PIRSF003230">
    <property type="entry name" value="YbgC"/>
    <property type="match status" value="1"/>
</dbReference>
<dbReference type="RefSeq" id="WP_283756542.1">
    <property type="nucleotide sequence ID" value="NZ_JAQOSQ010000001.1"/>
</dbReference>
<proteinExistence type="inferred from homology"/>
<organism evidence="3 4">
    <name type="scientific">Roseofilum casamattae BLCC-M143</name>
    <dbReference type="NCBI Taxonomy" id="3022442"/>
    <lineage>
        <taxon>Bacteria</taxon>
        <taxon>Bacillati</taxon>
        <taxon>Cyanobacteriota</taxon>
        <taxon>Cyanophyceae</taxon>
        <taxon>Desertifilales</taxon>
        <taxon>Desertifilaceae</taxon>
        <taxon>Roseofilum</taxon>
        <taxon>Roseofilum casamattae</taxon>
    </lineage>
</organism>
<evidence type="ECO:0000313" key="4">
    <source>
        <dbReference type="Proteomes" id="UP001232992"/>
    </source>
</evidence>
<sequence length="154" mass="17389">MSTSLADGLGDRLWHDYAITVYPHHTDYAGVVWHGTYIQWMEQARVEYFNAIGIDFTQLVKLGCDLAVVDLSARYHRPLRLGMDAKVKTRLAEIKGVRQIVECQICSLDEDCLYLSSRVILVPVDRSQGKILRKLPKMMAEGLSRVLAEPPGSK</sequence>
<comment type="similarity">
    <text evidence="1">Belongs to the 4-hydroxybenzoyl-CoA thioesterase family.</text>
</comment>
<dbReference type="PANTHER" id="PTHR31793:SF37">
    <property type="entry name" value="ACYL-COA THIOESTER HYDROLASE YBGC"/>
    <property type="match status" value="1"/>
</dbReference>
<comment type="caution">
    <text evidence="3">The sequence shown here is derived from an EMBL/GenBank/DDBJ whole genome shotgun (WGS) entry which is preliminary data.</text>
</comment>
<dbReference type="Gene3D" id="3.10.129.10">
    <property type="entry name" value="Hotdog Thioesterase"/>
    <property type="match status" value="1"/>
</dbReference>